<dbReference type="Pfam" id="PF22422">
    <property type="entry name" value="MGH1-like_GH"/>
    <property type="match status" value="1"/>
</dbReference>
<dbReference type="AlphaFoldDB" id="A0A2U3KR46"/>
<dbReference type="SUPFAM" id="SSF48208">
    <property type="entry name" value="Six-hairpin glycosidases"/>
    <property type="match status" value="1"/>
</dbReference>
<dbReference type="GO" id="GO:0009311">
    <property type="term" value="P:oligosaccharide metabolic process"/>
    <property type="evidence" value="ECO:0007669"/>
    <property type="project" value="InterPro"/>
</dbReference>
<dbReference type="PANTHER" id="PTHR10412:SF11">
    <property type="entry name" value="MANNOSYL-OLIGOSACCHARIDE GLUCOSIDASE"/>
    <property type="match status" value="1"/>
</dbReference>
<dbReference type="OrthoDB" id="9798687at2"/>
<evidence type="ECO:0000313" key="6">
    <source>
        <dbReference type="Proteomes" id="UP000238701"/>
    </source>
</evidence>
<dbReference type="InterPro" id="IPR054491">
    <property type="entry name" value="MGH1-like_GH"/>
</dbReference>
<evidence type="ECO:0000256" key="1">
    <source>
        <dbReference type="ARBA" id="ARBA00010833"/>
    </source>
</evidence>
<organism evidence="5 6">
    <name type="scientific">Candidatus Sulfotelmatobacter kueseliae</name>
    <dbReference type="NCBI Taxonomy" id="2042962"/>
    <lineage>
        <taxon>Bacteria</taxon>
        <taxon>Pseudomonadati</taxon>
        <taxon>Acidobacteriota</taxon>
        <taxon>Terriglobia</taxon>
        <taxon>Terriglobales</taxon>
        <taxon>Candidatus Korobacteraceae</taxon>
        <taxon>Candidatus Sulfotelmatobacter</taxon>
    </lineage>
</organism>
<protein>
    <submittedName>
        <fullName evidence="5">Putative Alpha,alpha-trehalase</fullName>
        <ecNumber evidence="5">3.2.1.28</ecNumber>
    </submittedName>
</protein>
<keyword evidence="2 5" id="KW-0378">Hydrolase</keyword>
<dbReference type="Gene3D" id="1.50.10.10">
    <property type="match status" value="1"/>
</dbReference>
<dbReference type="GO" id="GO:0004555">
    <property type="term" value="F:alpha,alpha-trehalase activity"/>
    <property type="evidence" value="ECO:0007669"/>
    <property type="project" value="UniProtKB-EC"/>
</dbReference>
<evidence type="ECO:0000313" key="5">
    <source>
        <dbReference type="EMBL" id="SPF42102.1"/>
    </source>
</evidence>
<dbReference type="EMBL" id="OMOD01000136">
    <property type="protein sequence ID" value="SPF42102.1"/>
    <property type="molecule type" value="Genomic_DNA"/>
</dbReference>
<comment type="similarity">
    <text evidence="1">Belongs to the glycosyl hydrolase 63 family.</text>
</comment>
<dbReference type="PANTHER" id="PTHR10412">
    <property type="entry name" value="MANNOSYL-OLIGOSACCHARIDE GLUCOSIDASE"/>
    <property type="match status" value="1"/>
</dbReference>
<dbReference type="InterPro" id="IPR004888">
    <property type="entry name" value="Glycoside_hydrolase_63"/>
</dbReference>
<dbReference type="GO" id="GO:0006487">
    <property type="term" value="P:protein N-linked glycosylation"/>
    <property type="evidence" value="ECO:0007669"/>
    <property type="project" value="TreeGrafter"/>
</dbReference>
<gene>
    <name evidence="5" type="ORF">SBA1_420022</name>
</gene>
<feature type="domain" description="Mannosylglycerate hydrolase MGH1-like glycoside hydrolase" evidence="4">
    <location>
        <begin position="413"/>
        <end position="737"/>
    </location>
</feature>
<dbReference type="InterPro" id="IPR012341">
    <property type="entry name" value="6hp_glycosidase-like_sf"/>
</dbReference>
<accession>A0A2U3KR46</accession>
<dbReference type="Proteomes" id="UP000238701">
    <property type="component" value="Unassembled WGS sequence"/>
</dbReference>
<dbReference type="InterPro" id="IPR008928">
    <property type="entry name" value="6-hairpin_glycosidase_sf"/>
</dbReference>
<evidence type="ECO:0000256" key="2">
    <source>
        <dbReference type="ARBA" id="ARBA00022801"/>
    </source>
</evidence>
<proteinExistence type="inferred from homology"/>
<dbReference type="GO" id="GO:0004573">
    <property type="term" value="F:Glc3Man9GlcNAc2 oligosaccharide glucosidase activity"/>
    <property type="evidence" value="ECO:0007669"/>
    <property type="project" value="InterPro"/>
</dbReference>
<keyword evidence="3 5" id="KW-0326">Glycosidase</keyword>
<reference evidence="6" key="1">
    <citation type="submission" date="2018-02" db="EMBL/GenBank/DDBJ databases">
        <authorList>
            <person name="Hausmann B."/>
        </authorList>
    </citation>
    <scope>NUCLEOTIDE SEQUENCE [LARGE SCALE GENOMIC DNA]</scope>
    <source>
        <strain evidence="6">Peat soil MAG SbA1</strain>
    </source>
</reference>
<sequence>MPALHFGTTKSIRKGLSRSLALRHHVLCRILNCYLPRGGIGCDTVLRDVGAAILLEVSRVKPELQSCSSNSPIPLSLLLSAFLFLTTAPAVPQNSATTPAASPHYSNVQVDALDGDAWNGVVFTAQAFGQTSAFALRFGSLGDSFIDGPAIYDAVREVGPHAPDASYCRISWQVPPRAALITLEWSRVGETTVVGRITAAPDFQIFLETYIPGAGANWAVPASYSLADSRQAIVGERHFDQVFGATSQFVATVDQPTISSGTFPSLDQLQATVKNASVLIDSHDSDPTRNAAGLHFVTTNSPDDQKTAHFVAMLGWNRDELLTQGREWLLPGKIDSILKERAEAYARRRPSSQGLFAAAPEAIGNNMFWNTLYAPQPDLVFPSISRHWAHGFGGWALGEWDGFFGSLLTSLEDKQQTLATIRALLLAQTETGLIPNVVSGGGLTPDRSQPPVGSYCVWKVIERYPDREMLEWAYPRLKRWHEWWFKDRGDGQPWRDGNRDGLLEWGSDRGSSLSSGGRGFLMHAKWESGMDDSPMWDDVHYNPQTYTMDLDDVGLNSLYALDAESLAALAGLLGKADDQRNFQAEYEEIKQLVRDKLWNEADGIYENRFWSGEFSKRLSPTNFYPMLAGIATPAQAQRMVKEHLLNPKEFWGEYVVPTAPRNDPAFADQYYWRGSIWGPTNYLLYHAIDRYGFDDVALEFAEKSYALFMDEWKTNQHDDELYHAWGGSAGGDIHYTWGALLCLIALEQFTDANPWDGLRFGALNPRSEGVFRGASWQNHIYDVTVGPNDTAMVRDGKLRFHADAGVVVRDYSTSPGHLSLQVKSDRDFHLTTHEFESGPVKATIDGHPSGQSEVSNGAADFTVPRGEHAVEVTR</sequence>
<name>A0A2U3KR46_9BACT</name>
<evidence type="ECO:0000256" key="3">
    <source>
        <dbReference type="ARBA" id="ARBA00023295"/>
    </source>
</evidence>
<dbReference type="EC" id="3.2.1.28" evidence="5"/>
<evidence type="ECO:0000259" key="4">
    <source>
        <dbReference type="Pfam" id="PF22422"/>
    </source>
</evidence>